<gene>
    <name evidence="1" type="ORF">SAMN05660830_00847</name>
</gene>
<dbReference type="EMBL" id="FQZR01000002">
    <property type="protein sequence ID" value="SHI74432.1"/>
    <property type="molecule type" value="Genomic_DNA"/>
</dbReference>
<dbReference type="Gene3D" id="3.30.420.240">
    <property type="match status" value="1"/>
</dbReference>
<dbReference type="RefSeq" id="WP_020001968.1">
    <property type="nucleotide sequence ID" value="NZ_CP192219.1"/>
</dbReference>
<name>A0A8G2C8T1_9BACT</name>
<dbReference type="Proteomes" id="UP000184001">
    <property type="component" value="Unassembled WGS sequence"/>
</dbReference>
<dbReference type="AlphaFoldDB" id="A0A8G2C8T1"/>
<sequence length="487" mass="54320">MARLLPYQKEWIEDKSPVKFWEKSRRIGASWADAADSALVAALSKEEGGMSTYYLSYNKDMTKQYVADTADWAKKYNLVAGEVEEIVLADAERDVTIYQVRFASGFVVQGLSSNPSNLRSKQGRVRIDEAAFVEDLGELLKAALALTMWGGDVAVISTHNGEESEFNQYIQDIRAGKLDYTLHRTDFDEALHAGLFKAICGVKGDAWEQAAESAWREKTIARYGDGASEELFCVPSKSGGAWLTRNLIESCMSPELPVITWEPPAVDFVDWPLDIAHSEVEDWCEAELAPLLMRLSQGCRHYFGEDFGRTGDLSVFTPLIENDDLSLVTPFLVELRNAPFRTQEQILAYMVDRLPNFSGGALDARGNGQSLAEFARQRYGADFIAEVMLSQTWYREQMPPLKAQFEDRTLLIPKTSAVLEDLRGIKMQKGIPKPPESSTKGKDGQRHCDSAVSIALALFARNTIEVDVEWRFATAGGGAARRMMTSF</sequence>
<organism evidence="1 2">
    <name type="scientific">Halodesulfovibrio aestuarii</name>
    <dbReference type="NCBI Taxonomy" id="126333"/>
    <lineage>
        <taxon>Bacteria</taxon>
        <taxon>Pseudomonadati</taxon>
        <taxon>Thermodesulfobacteriota</taxon>
        <taxon>Desulfovibrionia</taxon>
        <taxon>Desulfovibrionales</taxon>
        <taxon>Desulfovibrionaceae</taxon>
        <taxon>Halodesulfovibrio</taxon>
    </lineage>
</organism>
<protein>
    <submittedName>
        <fullName evidence="1">Mu-like prophage FluMu protein gp28</fullName>
    </submittedName>
</protein>
<dbReference type="InterPro" id="IPR012036">
    <property type="entry name" value="Phage_Mu_Gp28"/>
</dbReference>
<accession>A0A8G2C8T1</accession>
<comment type="caution">
    <text evidence="1">The sequence shown here is derived from an EMBL/GenBank/DDBJ whole genome shotgun (WGS) entry which is preliminary data.</text>
</comment>
<proteinExistence type="predicted"/>
<dbReference type="PIRSF" id="PIRSF007056">
    <property type="entry name" value="UCP007056"/>
    <property type="match status" value="1"/>
</dbReference>
<dbReference type="Gene3D" id="3.40.50.300">
    <property type="entry name" value="P-loop containing nucleotide triphosphate hydrolases"/>
    <property type="match status" value="1"/>
</dbReference>
<reference evidence="1 2" key="1">
    <citation type="submission" date="2016-11" db="EMBL/GenBank/DDBJ databases">
        <authorList>
            <person name="Varghese N."/>
            <person name="Submissions S."/>
        </authorList>
    </citation>
    <scope>NUCLEOTIDE SEQUENCE [LARGE SCALE GENOMIC DNA]</scope>
    <source>
        <strain evidence="1 2">DSM 17919</strain>
    </source>
</reference>
<evidence type="ECO:0000313" key="2">
    <source>
        <dbReference type="Proteomes" id="UP000184001"/>
    </source>
</evidence>
<evidence type="ECO:0000313" key="1">
    <source>
        <dbReference type="EMBL" id="SHI74432.1"/>
    </source>
</evidence>
<dbReference type="InterPro" id="IPR027417">
    <property type="entry name" value="P-loop_NTPase"/>
</dbReference>